<name>A0A9P7YQJ0_9HELO</name>
<evidence type="ECO:0000313" key="2">
    <source>
        <dbReference type="EMBL" id="KAG9237821.1"/>
    </source>
</evidence>
<feature type="compositionally biased region" description="Acidic residues" evidence="1">
    <location>
        <begin position="1"/>
        <end position="11"/>
    </location>
</feature>
<dbReference type="AlphaFoldDB" id="A0A9P7YQJ0"/>
<reference evidence="2" key="1">
    <citation type="journal article" date="2021" name="IMA Fungus">
        <title>Genomic characterization of three marine fungi, including Emericellopsis atlantica sp. nov. with signatures of a generalist lifestyle and marine biomass degradation.</title>
        <authorList>
            <person name="Hagestad O.C."/>
            <person name="Hou L."/>
            <person name="Andersen J.H."/>
            <person name="Hansen E.H."/>
            <person name="Altermark B."/>
            <person name="Li C."/>
            <person name="Kuhnert E."/>
            <person name="Cox R.J."/>
            <person name="Crous P.W."/>
            <person name="Spatafora J.W."/>
            <person name="Lail K."/>
            <person name="Amirebrahimi M."/>
            <person name="Lipzen A."/>
            <person name="Pangilinan J."/>
            <person name="Andreopoulos W."/>
            <person name="Hayes R.D."/>
            <person name="Ng V."/>
            <person name="Grigoriev I.V."/>
            <person name="Jackson S.A."/>
            <person name="Sutton T.D.S."/>
            <person name="Dobson A.D.W."/>
            <person name="Rama T."/>
        </authorList>
    </citation>
    <scope>NUCLEOTIDE SEQUENCE</scope>
    <source>
        <strain evidence="2">TRa018bII</strain>
    </source>
</reference>
<feature type="compositionally biased region" description="Acidic residues" evidence="1">
    <location>
        <begin position="111"/>
        <end position="122"/>
    </location>
</feature>
<feature type="region of interest" description="Disordered" evidence="1">
    <location>
        <begin position="1"/>
        <end position="159"/>
    </location>
</feature>
<dbReference type="Proteomes" id="UP000824998">
    <property type="component" value="Unassembled WGS sequence"/>
</dbReference>
<feature type="compositionally biased region" description="Basic and acidic residues" evidence="1">
    <location>
        <begin position="92"/>
        <end position="107"/>
    </location>
</feature>
<proteinExistence type="predicted"/>
<evidence type="ECO:0000256" key="1">
    <source>
        <dbReference type="SAM" id="MobiDB-lite"/>
    </source>
</evidence>
<gene>
    <name evidence="2" type="ORF">BJ875DRAFT_452872</name>
</gene>
<feature type="compositionally biased region" description="Basic and acidic residues" evidence="1">
    <location>
        <begin position="140"/>
        <end position="159"/>
    </location>
</feature>
<evidence type="ECO:0000313" key="3">
    <source>
        <dbReference type="Proteomes" id="UP000824998"/>
    </source>
</evidence>
<sequence>MAPTMEELESIFDDHPSLSASLQGFEPGGSEIHVHNPNHNHAQSPRRFGYTSHHSGFRSEDSSEMGDSVSGGRFSPPAWKRDGNGSRSSGFWDRDGSKLGQRSRESSMEFESADEGEGEGEDPTLAAALRTRLPTGSLSPEKRRSPSPDPWSKGDREYRNTFGGQIKQEPDVVVPSIESPNNYIRLAVRAEVQHRTEPFKAPFEFVKGRFDTITRSWTSLFCSAAIACLSILAMRALFQPGNPPPVPDLVKVAGLAKQFEPLIFYSEKGMQQIGDLQSTGVAVWDLGESVRSTNMAQAAVIAEELDGLSDNMNMLAIELIRFFANVDGDVDRIVIVIDWARRELLQLQILAPSALTFAFDNIHTFFTHCGLLESGDIITGLGKFTTSVFGLTLSQRTRRTLQRTFTEFVAILEESVDSELHNSLALLAIFESMDKQFLALAHVVVFESTAQDSAQDDMLSSLWTKILGPNPVALRKFEKNQKLLLNIRAKTVQNKIALLDHNSKLLSLKANLEMLRRQLVSPLVRANGSTIGLDDQIRGLEEVSGILGTARRRQKANLMEMLTGRRYLGVDGGGFNG</sequence>
<dbReference type="EMBL" id="MU251380">
    <property type="protein sequence ID" value="KAG9237821.1"/>
    <property type="molecule type" value="Genomic_DNA"/>
</dbReference>
<comment type="caution">
    <text evidence="2">The sequence shown here is derived from an EMBL/GenBank/DDBJ whole genome shotgun (WGS) entry which is preliminary data.</text>
</comment>
<protein>
    <submittedName>
        <fullName evidence="2">Uncharacterized protein</fullName>
    </submittedName>
</protein>
<keyword evidence="3" id="KW-1185">Reference proteome</keyword>
<accession>A0A9P7YQJ0</accession>
<dbReference type="OrthoDB" id="4202871at2759"/>
<organism evidence="2 3">
    <name type="scientific">Amylocarpus encephaloides</name>
    <dbReference type="NCBI Taxonomy" id="45428"/>
    <lineage>
        <taxon>Eukaryota</taxon>
        <taxon>Fungi</taxon>
        <taxon>Dikarya</taxon>
        <taxon>Ascomycota</taxon>
        <taxon>Pezizomycotina</taxon>
        <taxon>Leotiomycetes</taxon>
        <taxon>Helotiales</taxon>
        <taxon>Helotiales incertae sedis</taxon>
        <taxon>Amylocarpus</taxon>
    </lineage>
</organism>